<evidence type="ECO:0000313" key="1">
    <source>
        <dbReference type="EMBL" id="MBD1383120.1"/>
    </source>
</evidence>
<comment type="caution">
    <text evidence="1">The sequence shown here is derived from an EMBL/GenBank/DDBJ whole genome shotgun (WGS) entry which is preliminary data.</text>
</comment>
<dbReference type="RefSeq" id="WP_191161962.1">
    <property type="nucleotide sequence ID" value="NZ_JACXAI010000043.1"/>
</dbReference>
<proteinExistence type="predicted"/>
<dbReference type="GO" id="GO:0004553">
    <property type="term" value="F:hydrolase activity, hydrolyzing O-glycosyl compounds"/>
    <property type="evidence" value="ECO:0007669"/>
    <property type="project" value="InterPro"/>
</dbReference>
<dbReference type="InterPro" id="IPR017853">
    <property type="entry name" value="GH"/>
</dbReference>
<dbReference type="Proteomes" id="UP000626844">
    <property type="component" value="Unassembled WGS sequence"/>
</dbReference>
<reference evidence="1" key="1">
    <citation type="submission" date="2020-09" db="EMBL/GenBank/DDBJ databases">
        <title>A novel bacterium of genus Bacillus, isolated from South China Sea.</title>
        <authorList>
            <person name="Huang H."/>
            <person name="Mo K."/>
            <person name="Hu Y."/>
        </authorList>
    </citation>
    <scope>NUCLEOTIDE SEQUENCE</scope>
    <source>
        <strain evidence="1">IB182487</strain>
    </source>
</reference>
<sequence>MEYKNNISFAPGFLWGAATSSFQVEGTAQTFGEGLSVIDVMKKNPAITVESFY</sequence>
<dbReference type="AlphaFoldDB" id="A0A926RZS2"/>
<dbReference type="EMBL" id="JACXAI010000043">
    <property type="protein sequence ID" value="MBD1383120.1"/>
    <property type="molecule type" value="Genomic_DNA"/>
</dbReference>
<evidence type="ECO:0000313" key="2">
    <source>
        <dbReference type="Proteomes" id="UP000626844"/>
    </source>
</evidence>
<dbReference type="Gene3D" id="3.20.20.80">
    <property type="entry name" value="Glycosidases"/>
    <property type="match status" value="1"/>
</dbReference>
<accession>A0A926RZS2</accession>
<dbReference type="SUPFAM" id="SSF51445">
    <property type="entry name" value="(Trans)glycosidases"/>
    <property type="match status" value="1"/>
</dbReference>
<name>A0A926RZS2_9BACI</name>
<dbReference type="GO" id="GO:0005975">
    <property type="term" value="P:carbohydrate metabolic process"/>
    <property type="evidence" value="ECO:0007669"/>
    <property type="project" value="InterPro"/>
</dbReference>
<dbReference type="PROSITE" id="PS00653">
    <property type="entry name" value="GLYCOSYL_HYDROL_F1_2"/>
    <property type="match status" value="1"/>
</dbReference>
<gene>
    <name evidence="1" type="ORF">IC621_23250</name>
</gene>
<protein>
    <submittedName>
        <fullName evidence="1">Family 1 glycosylhydrolase</fullName>
    </submittedName>
</protein>
<keyword evidence="2" id="KW-1185">Reference proteome</keyword>
<organism evidence="1 2">
    <name type="scientific">Metabacillus arenae</name>
    <dbReference type="NCBI Taxonomy" id="2771434"/>
    <lineage>
        <taxon>Bacteria</taxon>
        <taxon>Bacillati</taxon>
        <taxon>Bacillota</taxon>
        <taxon>Bacilli</taxon>
        <taxon>Bacillales</taxon>
        <taxon>Bacillaceae</taxon>
        <taxon>Metabacillus</taxon>
    </lineage>
</organism>
<dbReference type="InterPro" id="IPR001360">
    <property type="entry name" value="Glyco_hydro_1"/>
</dbReference>
<dbReference type="InterPro" id="IPR033132">
    <property type="entry name" value="GH_1_N_CS"/>
</dbReference>
<dbReference type="Pfam" id="PF00232">
    <property type="entry name" value="Glyco_hydro_1"/>
    <property type="match status" value="1"/>
</dbReference>